<sequence length="142" mass="14949">MDRRKSGISEKELGAAIDHIEAALNLAFSSEPGSRRLALEALARSQPEPPPPPASAVRSHTGHLAAAVAELDRLRIRAARSGVPMDEWLEAVAEDIKSAAPALDIVALEGVISLARRMAEDPRRSLGAQAHLPGGAVRTLTG</sequence>
<gene>
    <name evidence="2" type="ORF">DF286_03310</name>
</gene>
<protein>
    <submittedName>
        <fullName evidence="2">Uncharacterized protein</fullName>
    </submittedName>
</protein>
<dbReference type="EMBL" id="QFFF01000001">
    <property type="protein sequence ID" value="PWG02002.1"/>
    <property type="molecule type" value="Genomic_DNA"/>
</dbReference>
<proteinExistence type="predicted"/>
<accession>A0A2U2J0Z8</accession>
<evidence type="ECO:0000256" key="1">
    <source>
        <dbReference type="SAM" id="MobiDB-lite"/>
    </source>
</evidence>
<evidence type="ECO:0000313" key="3">
    <source>
        <dbReference type="Proteomes" id="UP000245916"/>
    </source>
</evidence>
<comment type="caution">
    <text evidence="2">The sequence shown here is derived from an EMBL/GenBank/DDBJ whole genome shotgun (WGS) entry which is preliminary data.</text>
</comment>
<dbReference type="OrthoDB" id="9891775at2"/>
<dbReference type="AlphaFoldDB" id="A0A2U2J0Z8"/>
<dbReference type="Proteomes" id="UP000245916">
    <property type="component" value="Unassembled WGS sequence"/>
</dbReference>
<organism evidence="2 3">
    <name type="scientific">Allosphingosinicella humi</name>
    <dbReference type="NCBI Taxonomy" id="2068657"/>
    <lineage>
        <taxon>Bacteria</taxon>
        <taxon>Pseudomonadati</taxon>
        <taxon>Pseudomonadota</taxon>
        <taxon>Alphaproteobacteria</taxon>
        <taxon>Sphingomonadales</taxon>
        <taxon>Sphingomonadaceae</taxon>
        <taxon>Allosphingosinicella</taxon>
    </lineage>
</organism>
<keyword evidence="3" id="KW-1185">Reference proteome</keyword>
<name>A0A2U2J0Z8_9SPHN</name>
<feature type="region of interest" description="Disordered" evidence="1">
    <location>
        <begin position="38"/>
        <end position="62"/>
    </location>
</feature>
<dbReference type="RefSeq" id="WP_109270142.1">
    <property type="nucleotide sequence ID" value="NZ_QFFF01000001.1"/>
</dbReference>
<feature type="region of interest" description="Disordered" evidence="1">
    <location>
        <begin position="123"/>
        <end position="142"/>
    </location>
</feature>
<reference evidence="2 3" key="1">
    <citation type="submission" date="2018-05" db="EMBL/GenBank/DDBJ databases">
        <title>Genome of Sphingosinicella humi QZX222.</title>
        <authorList>
            <person name="Qiao Z."/>
            <person name="Wang G."/>
        </authorList>
    </citation>
    <scope>NUCLEOTIDE SEQUENCE [LARGE SCALE GENOMIC DNA]</scope>
    <source>
        <strain evidence="2 3">QZX222</strain>
    </source>
</reference>
<evidence type="ECO:0000313" key="2">
    <source>
        <dbReference type="EMBL" id="PWG02002.1"/>
    </source>
</evidence>